<evidence type="ECO:0000313" key="4">
    <source>
        <dbReference type="EMBL" id="KZX15116.1"/>
    </source>
</evidence>
<name>A0A166D1S2_9EURY</name>
<dbReference type="RefSeq" id="WP_245634978.1">
    <property type="nucleotide sequence ID" value="NZ_LWMW01000129.1"/>
</dbReference>
<dbReference type="GO" id="GO:0016746">
    <property type="term" value="F:acyltransferase activity"/>
    <property type="evidence" value="ECO:0007669"/>
    <property type="project" value="UniProtKB-KW"/>
</dbReference>
<evidence type="ECO:0000256" key="2">
    <source>
        <dbReference type="ARBA" id="ARBA00022679"/>
    </source>
</evidence>
<dbReference type="InterPro" id="IPR016181">
    <property type="entry name" value="Acyl_CoA_acyltransferase"/>
</dbReference>
<keyword evidence="2" id="KW-0808">Transferase</keyword>
<protein>
    <recommendedName>
        <fullName evidence="6">N-acetyltransferase domain-containing protein</fullName>
    </recommendedName>
</protein>
<proteinExistence type="predicted"/>
<dbReference type="Proteomes" id="UP000077275">
    <property type="component" value="Unassembled WGS sequence"/>
</dbReference>
<evidence type="ECO:0000256" key="3">
    <source>
        <dbReference type="ARBA" id="ARBA00023315"/>
    </source>
</evidence>
<evidence type="ECO:0000313" key="5">
    <source>
        <dbReference type="Proteomes" id="UP000077275"/>
    </source>
</evidence>
<sequence>MRIDHIDDDTQKSIKNQLPEIKEIPSIKIGRFAICEEYSKQGIGSNVMGQLILEILSLSQKVGLRFIIVEAYAVAYHFYIKNNFISLKKDSANLKKLNKNIEKDPERTFTLYQDINKLR</sequence>
<evidence type="ECO:0008006" key="6">
    <source>
        <dbReference type="Google" id="ProtNLM"/>
    </source>
</evidence>
<gene>
    <name evidence="4" type="ORF">MBCUT_17180</name>
</gene>
<dbReference type="PANTHER" id="PTHR36449">
    <property type="entry name" value="ACETYLTRANSFERASE-RELATED"/>
    <property type="match status" value="1"/>
</dbReference>
<reference evidence="4 5" key="1">
    <citation type="submission" date="2016-04" db="EMBL/GenBank/DDBJ databases">
        <title>Genome sequence of Methanobrevibacter cuticularis DSM 11139.</title>
        <authorList>
            <person name="Poehlein A."/>
            <person name="Seedorf H."/>
            <person name="Daniel R."/>
        </authorList>
    </citation>
    <scope>NUCLEOTIDE SEQUENCE [LARGE SCALE GENOMIC DNA]</scope>
    <source>
        <strain evidence="4 5">DSM 11139</strain>
    </source>
</reference>
<dbReference type="PANTHER" id="PTHR36449:SF1">
    <property type="entry name" value="ACETYLTRANSFERASE"/>
    <property type="match status" value="1"/>
</dbReference>
<dbReference type="EMBL" id="LWMW01000129">
    <property type="protein sequence ID" value="KZX15116.1"/>
    <property type="molecule type" value="Genomic_DNA"/>
</dbReference>
<accession>A0A166D1S2</accession>
<evidence type="ECO:0000256" key="1">
    <source>
        <dbReference type="ARBA" id="ARBA00022649"/>
    </source>
</evidence>
<comment type="caution">
    <text evidence="4">The sequence shown here is derived from an EMBL/GenBank/DDBJ whole genome shotgun (WGS) entry which is preliminary data.</text>
</comment>
<dbReference type="Gene3D" id="3.40.630.30">
    <property type="match status" value="1"/>
</dbReference>
<keyword evidence="5" id="KW-1185">Reference proteome</keyword>
<keyword evidence="3" id="KW-0012">Acyltransferase</keyword>
<organism evidence="4 5">
    <name type="scientific">Methanobrevibacter cuticularis</name>
    <dbReference type="NCBI Taxonomy" id="47311"/>
    <lineage>
        <taxon>Archaea</taxon>
        <taxon>Methanobacteriati</taxon>
        <taxon>Methanobacteriota</taxon>
        <taxon>Methanomada group</taxon>
        <taxon>Methanobacteria</taxon>
        <taxon>Methanobacteriales</taxon>
        <taxon>Methanobacteriaceae</taxon>
        <taxon>Methanobrevibacter</taxon>
    </lineage>
</organism>
<dbReference type="AlphaFoldDB" id="A0A166D1S2"/>
<dbReference type="PATRIC" id="fig|47311.3.peg.1865"/>
<keyword evidence="1" id="KW-1277">Toxin-antitoxin system</keyword>
<dbReference type="SUPFAM" id="SSF55729">
    <property type="entry name" value="Acyl-CoA N-acyltransferases (Nat)"/>
    <property type="match status" value="1"/>
</dbReference>